<dbReference type="InterPro" id="IPR036322">
    <property type="entry name" value="WD40_repeat_dom_sf"/>
</dbReference>
<dbReference type="Pfam" id="PF23760">
    <property type="entry name" value="Beta-prop_DCAF12"/>
    <property type="match status" value="1"/>
</dbReference>
<feature type="compositionally biased region" description="Pro residues" evidence="1">
    <location>
        <begin position="455"/>
        <end position="469"/>
    </location>
</feature>
<feature type="region of interest" description="Disordered" evidence="1">
    <location>
        <begin position="36"/>
        <end position="60"/>
    </location>
</feature>
<feature type="domain" description="DDB1- and CUL4-associated factor 12 beta-propeller" evidence="2">
    <location>
        <begin position="553"/>
        <end position="782"/>
    </location>
</feature>
<evidence type="ECO:0000259" key="2">
    <source>
        <dbReference type="Pfam" id="PF23760"/>
    </source>
</evidence>
<dbReference type="InterPro" id="IPR015943">
    <property type="entry name" value="WD40/YVTN_repeat-like_dom_sf"/>
</dbReference>
<feature type="compositionally biased region" description="Acidic residues" evidence="1">
    <location>
        <begin position="293"/>
        <end position="321"/>
    </location>
</feature>
<accession>A0A139ASJ9</accession>
<keyword evidence="4" id="KW-1185">Reference proteome</keyword>
<proteinExistence type="predicted"/>
<sequence>MQPSSTVSASGLAGDALATTASPAVRTRVASAYAATTGPSSSAMMTEEAGANGARGRPMSQTFTDSIGSLLASLAMAAARKAGEHAGIMNLAEAAAGYTASGAQAIVWGGSSSAANQPNTVTDLVHPKSAFVALRSREIGGTRASFRRGIRSRNSTASPYTYPKTLSITNIPNGHQSPNPNQSSVVSLIANSVYFMISPQRTPASPSPAPSLTVNRSPSPSPSVEFEESLGPNLPEDTAHPFIRLAARRTPRTLWSDPSPPANPALELFLRDASAALPIASDHSGARGRSSLGDDEDSDMEWDGDSHEEGEDGDGDLDMADASDQQHSARRGFSRTATTYPTRFPRELDMEGLDKAFAVCWIGEGMLLVATKCSTLALYNLTTGRRTILPPLCFPSDPYEDPSLPITDYTTDVLNPGSIRRGHCPVPPMARVWVREGMLGDRDARSRPSSWAAPEPTPAPNTLPVPPPIFRHDSGFGEARAVPPTTTPVDRQRSSLIPASVSTSSDSASPEASTPGASAAGTWAPARHDSPSATPVTDSAPPPLPVPPVLGPCPGIHHLAPNPSHTLVLVCGAPPHPLFVLSLPSLEPIAALSGLRDAAFSAAWLGNRMCVAAGRCGALGMWDLDDVLEAPGGWMGPWLETPSGPVPIVAPREARLKAHGGSKVRGVSVAQGLGEAVSVGGGGTVRVWDIERSGGLEHKGWIDLGGSGIEPVPLTSHSPHLHLLGTQRHMHLLDTRLSNPAMTVIGPDGPWGVRSVGVPYSGSPLVAVGGGGGGIGVVELRTGEYVRVGGGRDGGRVISTPLPKGGGLGIPHAALCVAWGGGGGGQGGWGGVGVRGDALGVGVGGFAVGGGPLQVCAGGGWVGVW</sequence>
<protein>
    <recommendedName>
        <fullName evidence="2">DDB1- and CUL4-associated factor 12 beta-propeller domain-containing protein</fullName>
    </recommendedName>
</protein>
<dbReference type="InterPro" id="IPR056151">
    <property type="entry name" value="Beta-prop_DCAF12"/>
</dbReference>
<feature type="region of interest" description="Disordered" evidence="1">
    <location>
        <begin position="440"/>
        <end position="543"/>
    </location>
</feature>
<dbReference type="EMBL" id="KQ965738">
    <property type="protein sequence ID" value="KXS19455.1"/>
    <property type="molecule type" value="Genomic_DNA"/>
</dbReference>
<organism evidence="3 4">
    <name type="scientific">Gonapodya prolifera (strain JEL478)</name>
    <name type="common">Monoblepharis prolifera</name>
    <dbReference type="NCBI Taxonomy" id="1344416"/>
    <lineage>
        <taxon>Eukaryota</taxon>
        <taxon>Fungi</taxon>
        <taxon>Fungi incertae sedis</taxon>
        <taxon>Chytridiomycota</taxon>
        <taxon>Chytridiomycota incertae sedis</taxon>
        <taxon>Monoblepharidomycetes</taxon>
        <taxon>Monoblepharidales</taxon>
        <taxon>Gonapodyaceae</taxon>
        <taxon>Gonapodya</taxon>
    </lineage>
</organism>
<feature type="region of interest" description="Disordered" evidence="1">
    <location>
        <begin position="281"/>
        <end position="338"/>
    </location>
</feature>
<gene>
    <name evidence="3" type="ORF">M427DRAFT_152473</name>
</gene>
<dbReference type="Gene3D" id="2.130.10.10">
    <property type="entry name" value="YVTN repeat-like/Quinoprotein amine dehydrogenase"/>
    <property type="match status" value="1"/>
</dbReference>
<dbReference type="SUPFAM" id="SSF50978">
    <property type="entry name" value="WD40 repeat-like"/>
    <property type="match status" value="1"/>
</dbReference>
<name>A0A139ASJ9_GONPJ</name>
<reference evidence="3 4" key="1">
    <citation type="journal article" date="2015" name="Genome Biol. Evol.">
        <title>Phylogenomic analyses indicate that early fungi evolved digesting cell walls of algal ancestors of land plants.</title>
        <authorList>
            <person name="Chang Y."/>
            <person name="Wang S."/>
            <person name="Sekimoto S."/>
            <person name="Aerts A.L."/>
            <person name="Choi C."/>
            <person name="Clum A."/>
            <person name="LaButti K.M."/>
            <person name="Lindquist E.A."/>
            <person name="Yee Ngan C."/>
            <person name="Ohm R.A."/>
            <person name="Salamov A.A."/>
            <person name="Grigoriev I.V."/>
            <person name="Spatafora J.W."/>
            <person name="Berbee M.L."/>
        </authorList>
    </citation>
    <scope>NUCLEOTIDE SEQUENCE [LARGE SCALE GENOMIC DNA]</scope>
    <source>
        <strain evidence="3 4">JEL478</strain>
    </source>
</reference>
<evidence type="ECO:0000313" key="4">
    <source>
        <dbReference type="Proteomes" id="UP000070544"/>
    </source>
</evidence>
<feature type="region of interest" description="Disordered" evidence="1">
    <location>
        <begin position="201"/>
        <end position="238"/>
    </location>
</feature>
<dbReference type="InterPro" id="IPR001680">
    <property type="entry name" value="WD40_rpt"/>
</dbReference>
<dbReference type="Proteomes" id="UP000070544">
    <property type="component" value="Unassembled WGS sequence"/>
</dbReference>
<dbReference type="STRING" id="1344416.A0A139ASJ9"/>
<dbReference type="OrthoDB" id="10251741at2759"/>
<evidence type="ECO:0000313" key="3">
    <source>
        <dbReference type="EMBL" id="KXS19455.1"/>
    </source>
</evidence>
<evidence type="ECO:0000256" key="1">
    <source>
        <dbReference type="SAM" id="MobiDB-lite"/>
    </source>
</evidence>
<dbReference type="SMART" id="SM00320">
    <property type="entry name" value="WD40"/>
    <property type="match status" value="2"/>
</dbReference>
<dbReference type="AlphaFoldDB" id="A0A139ASJ9"/>
<feature type="compositionally biased region" description="Low complexity" evidence="1">
    <location>
        <begin position="498"/>
        <end position="515"/>
    </location>
</feature>